<evidence type="ECO:0000313" key="3">
    <source>
        <dbReference type="Proteomes" id="UP001199916"/>
    </source>
</evidence>
<keyword evidence="3" id="KW-1185">Reference proteome</keyword>
<feature type="transmembrane region" description="Helical" evidence="1">
    <location>
        <begin position="121"/>
        <end position="139"/>
    </location>
</feature>
<organism evidence="2 3">
    <name type="scientific">Paenibacillus profundus</name>
    <dbReference type="NCBI Taxonomy" id="1173085"/>
    <lineage>
        <taxon>Bacteria</taxon>
        <taxon>Bacillati</taxon>
        <taxon>Bacillota</taxon>
        <taxon>Bacilli</taxon>
        <taxon>Bacillales</taxon>
        <taxon>Paenibacillaceae</taxon>
        <taxon>Paenibacillus</taxon>
    </lineage>
</organism>
<comment type="caution">
    <text evidence="2">The sequence shown here is derived from an EMBL/GenBank/DDBJ whole genome shotgun (WGS) entry which is preliminary data.</text>
</comment>
<feature type="transmembrane region" description="Helical" evidence="1">
    <location>
        <begin position="148"/>
        <end position="168"/>
    </location>
</feature>
<protein>
    <submittedName>
        <fullName evidence="2">ABC transporter permease</fullName>
    </submittedName>
</protein>
<feature type="transmembrane region" description="Helical" evidence="1">
    <location>
        <begin position="387"/>
        <end position="404"/>
    </location>
</feature>
<feature type="transmembrane region" description="Helical" evidence="1">
    <location>
        <begin position="295"/>
        <end position="314"/>
    </location>
</feature>
<dbReference type="EMBL" id="JAJNBZ010000008">
    <property type="protein sequence ID" value="MCE5170138.1"/>
    <property type="molecule type" value="Genomic_DNA"/>
</dbReference>
<proteinExistence type="predicted"/>
<sequence length="417" mass="48067">MERVESEMRPTKLPVMEAEALWQLRVRRFWGKVLPYLRYVIQSGLGLVIVFGFVSGVALYASFLDRIPPSFPVRELALVLLAPAAAYTTYRTFLEPADLVFLLRMEHQLGVYMKRSVRYSLWPRMLLLIASWCVLWPLYNRADAEPKGFLLSLAVLLLFKAVAAFGAWKERHIVDPKWRLSSRLFRYIWAWGAVACWLWLSIPLAALSSGIAGIVYIAWLLTRRTLHFPWEAHIAAEKVHEGRVYLFLSGFVDMPAAEERRYARPWLKRYGDRFAFTPQAAYRYLLAKTFARSELLGIMLRLNGLGLLLLIWTRDSEWSALLYGLFVFVIGAQLKTLFTYHRHDVWRTIYPIPLNARHKAALDMSTRIHLASAVVLTLPLWFGTTSWSFKLTVLAGGAVIALLSRMKRARARTEDEE</sequence>
<gene>
    <name evidence="2" type="ORF">LQV63_12540</name>
</gene>
<keyword evidence="1" id="KW-0812">Transmembrane</keyword>
<dbReference type="Pfam" id="PF05975">
    <property type="entry name" value="EcsB"/>
    <property type="match status" value="1"/>
</dbReference>
<accession>A0ABS8YI49</accession>
<dbReference type="PIRSF" id="PIRSF037259">
    <property type="entry name" value="EcsB_ABC"/>
    <property type="match status" value="1"/>
</dbReference>
<feature type="transmembrane region" description="Helical" evidence="1">
    <location>
        <begin position="188"/>
        <end position="221"/>
    </location>
</feature>
<keyword evidence="1" id="KW-0472">Membrane</keyword>
<dbReference type="RefSeq" id="WP_233696950.1">
    <property type="nucleotide sequence ID" value="NZ_JAJNBZ010000008.1"/>
</dbReference>
<reference evidence="2 3" key="1">
    <citation type="submission" date="2021-11" db="EMBL/GenBank/DDBJ databases">
        <title>Draft genome sequence of Paenibacillus profundus YoMME, a new Gram-positive bacteria with exoelectrogenic properties.</title>
        <authorList>
            <person name="Hubenova Y."/>
            <person name="Hubenova E."/>
            <person name="Manasiev Y."/>
            <person name="Peykov S."/>
            <person name="Mitov M."/>
        </authorList>
    </citation>
    <scope>NUCLEOTIDE SEQUENCE [LARGE SCALE GENOMIC DNA]</scope>
    <source>
        <strain evidence="2 3">YoMME</strain>
    </source>
</reference>
<evidence type="ECO:0000313" key="2">
    <source>
        <dbReference type="EMBL" id="MCE5170138.1"/>
    </source>
</evidence>
<evidence type="ECO:0000256" key="1">
    <source>
        <dbReference type="SAM" id="Phobius"/>
    </source>
</evidence>
<feature type="transmembrane region" description="Helical" evidence="1">
    <location>
        <begin position="76"/>
        <end position="94"/>
    </location>
</feature>
<feature type="transmembrane region" description="Helical" evidence="1">
    <location>
        <begin position="39"/>
        <end position="64"/>
    </location>
</feature>
<dbReference type="InterPro" id="IPR010288">
    <property type="entry name" value="EcsB_ABC"/>
</dbReference>
<name>A0ABS8YI49_9BACL</name>
<keyword evidence="1" id="KW-1133">Transmembrane helix</keyword>
<feature type="transmembrane region" description="Helical" evidence="1">
    <location>
        <begin position="320"/>
        <end position="340"/>
    </location>
</feature>
<dbReference type="Proteomes" id="UP001199916">
    <property type="component" value="Unassembled WGS sequence"/>
</dbReference>